<protein>
    <submittedName>
        <fullName evidence="1">Uncharacterized protein</fullName>
    </submittedName>
</protein>
<dbReference type="SUPFAM" id="SSF56349">
    <property type="entry name" value="DNA breaking-rejoining enzymes"/>
    <property type="match status" value="1"/>
</dbReference>
<sequence length="362" mass="40113">MLHSYLRSNIQPYYGLLSVVRRRGFHHAPCPEKGEIYIVSKFFHAVVSGSKSFPPVGPIGDPRASLVQANQMLIMTDASLGAVGGIIALAEGAARSTAGSRQPVVWFQEKIGRLRHPAALDKRNCRKGVDVRRQVAVRGRVGSMIRRREAAGLLSGAERAGVNVDAEVAALVKDALAEKTRKRIMQAAGSSEEESPATATLLSTFDLLRAEECLALNVGEVTFEARHEVDVVRLSIRGSKTDRKRVNARSSSGNRLRDCDTRQRKGDRLEYKEYLDGMRDVVRRHTGIRDWSAVGTHSMRRTGAQWMWAEDTLIQQARVRKMGRDGPAVRTSSLEKDYLDGVARSQEYRYAYAMLSGVYDGA</sequence>
<reference evidence="1 2" key="1">
    <citation type="submission" date="2020-04" db="EMBL/GenBank/DDBJ databases">
        <title>Perkinsus olseni comparative genomics.</title>
        <authorList>
            <person name="Bogema D.R."/>
        </authorList>
    </citation>
    <scope>NUCLEOTIDE SEQUENCE [LARGE SCALE GENOMIC DNA]</scope>
    <source>
        <strain evidence="1">ATCC PRA-179</strain>
    </source>
</reference>
<evidence type="ECO:0000313" key="2">
    <source>
        <dbReference type="Proteomes" id="UP000570595"/>
    </source>
</evidence>
<gene>
    <name evidence="1" type="ORF">FOZ61_006061</name>
</gene>
<organism evidence="1 2">
    <name type="scientific">Perkinsus olseni</name>
    <name type="common">Perkinsus atlanticus</name>
    <dbReference type="NCBI Taxonomy" id="32597"/>
    <lineage>
        <taxon>Eukaryota</taxon>
        <taxon>Sar</taxon>
        <taxon>Alveolata</taxon>
        <taxon>Perkinsozoa</taxon>
        <taxon>Perkinsea</taxon>
        <taxon>Perkinsida</taxon>
        <taxon>Perkinsidae</taxon>
        <taxon>Perkinsus</taxon>
    </lineage>
</organism>
<dbReference type="Proteomes" id="UP000570595">
    <property type="component" value="Unassembled WGS sequence"/>
</dbReference>
<proteinExistence type="predicted"/>
<dbReference type="OrthoDB" id="10543562at2759"/>
<dbReference type="GO" id="GO:0003677">
    <property type="term" value="F:DNA binding"/>
    <property type="evidence" value="ECO:0007669"/>
    <property type="project" value="InterPro"/>
</dbReference>
<dbReference type="InterPro" id="IPR011010">
    <property type="entry name" value="DNA_brk_join_enz"/>
</dbReference>
<accession>A0A7J6LEV3</accession>
<evidence type="ECO:0000313" key="1">
    <source>
        <dbReference type="EMBL" id="KAF4657765.1"/>
    </source>
</evidence>
<dbReference type="AlphaFoldDB" id="A0A7J6LEV3"/>
<dbReference type="EMBL" id="JABAHT010000338">
    <property type="protein sequence ID" value="KAF4657765.1"/>
    <property type="molecule type" value="Genomic_DNA"/>
</dbReference>
<comment type="caution">
    <text evidence="1">The sequence shown here is derived from an EMBL/GenBank/DDBJ whole genome shotgun (WGS) entry which is preliminary data.</text>
</comment>
<name>A0A7J6LEV3_PEROL</name>